<accession>A0A560EC97</accession>
<organism evidence="1 2">
    <name type="scientific">Bradyrhizobium stylosanthis</name>
    <dbReference type="NCBI Taxonomy" id="1803665"/>
    <lineage>
        <taxon>Bacteria</taxon>
        <taxon>Pseudomonadati</taxon>
        <taxon>Pseudomonadota</taxon>
        <taxon>Alphaproteobacteria</taxon>
        <taxon>Hyphomicrobiales</taxon>
        <taxon>Nitrobacteraceae</taxon>
        <taxon>Bradyrhizobium</taxon>
    </lineage>
</organism>
<protein>
    <submittedName>
        <fullName evidence="1">Uncharacterized protein</fullName>
    </submittedName>
</protein>
<reference evidence="1 2" key="1">
    <citation type="submission" date="2019-06" db="EMBL/GenBank/DDBJ databases">
        <title>Genomic Encyclopedia of Type Strains, Phase IV (KMG-V): Genome sequencing to study the core and pangenomes of soil and plant-associated prokaryotes.</title>
        <authorList>
            <person name="Whitman W."/>
        </authorList>
    </citation>
    <scope>NUCLEOTIDE SEQUENCE [LARGE SCALE GENOMIC DNA]</scope>
    <source>
        <strain evidence="1 2">BR 510</strain>
    </source>
</reference>
<comment type="caution">
    <text evidence="1">The sequence shown here is derived from an EMBL/GenBank/DDBJ whole genome shotgun (WGS) entry which is preliminary data.</text>
</comment>
<sequence length="37" mass="3850">MSYGLNAVLKHVAHSTDAGLIQSDLQPPVCDGAPSTR</sequence>
<gene>
    <name evidence="1" type="ORF">FBZ96_101803</name>
</gene>
<proteinExistence type="predicted"/>
<dbReference type="AlphaFoldDB" id="A0A560EC97"/>
<dbReference type="EMBL" id="VITK01000001">
    <property type="protein sequence ID" value="TWB06987.1"/>
    <property type="molecule type" value="Genomic_DNA"/>
</dbReference>
<evidence type="ECO:0000313" key="1">
    <source>
        <dbReference type="EMBL" id="TWB06987.1"/>
    </source>
</evidence>
<keyword evidence="2" id="KW-1185">Reference proteome</keyword>
<dbReference type="Proteomes" id="UP000319949">
    <property type="component" value="Unassembled WGS sequence"/>
</dbReference>
<name>A0A560EC97_9BRAD</name>
<evidence type="ECO:0000313" key="2">
    <source>
        <dbReference type="Proteomes" id="UP000319949"/>
    </source>
</evidence>